<dbReference type="Proteomes" id="UP000503162">
    <property type="component" value="Chromosome"/>
</dbReference>
<protein>
    <recommendedName>
        <fullName evidence="6">DAPG hydrolase PhiG domain-containing protein</fullName>
    </recommendedName>
</protein>
<comment type="cofactor">
    <cofactor evidence="1">
        <name>Zn(2+)</name>
        <dbReference type="ChEBI" id="CHEBI:29105"/>
    </cofactor>
</comment>
<dbReference type="RefSeq" id="WP_166228569.1">
    <property type="nucleotide sequence ID" value="NZ_CP049989.1"/>
</dbReference>
<evidence type="ECO:0000256" key="1">
    <source>
        <dbReference type="ARBA" id="ARBA00001947"/>
    </source>
</evidence>
<sequence>MTISWNPKPVDSASSGIEVLPDGRLRCWIEHETLHGVTPTMLAWWFRHLEGHMEFEEQHVSRYHVWHPRDHIAVSYTRRLADGSVGVGAQLHIVEMFGGNPRYKGNARSDIVRLDERGFGHRPRWFGLQVAAMDYCFAPVPEGTRYANSLTIGFPSKLAKPLNVLLRRFVFNTARANAWIRHNIEEVGQFERFLPALFTSETNESQPD</sequence>
<dbReference type="InterPro" id="IPR041526">
    <property type="entry name" value="DAPG_hydrolase"/>
</dbReference>
<evidence type="ECO:0000259" key="6">
    <source>
        <dbReference type="Pfam" id="PF18089"/>
    </source>
</evidence>
<name>A0A6G8IKD1_9BURK</name>
<evidence type="ECO:0000256" key="2">
    <source>
        <dbReference type="ARBA" id="ARBA00022723"/>
    </source>
</evidence>
<keyword evidence="2" id="KW-0479">Metal-binding</keyword>
<reference evidence="7 8" key="1">
    <citation type="submission" date="2020-03" db="EMBL/GenBank/DDBJ databases">
        <title>Hydrogenophaga sp. nov. isolated from cyanobacterial mat.</title>
        <authorList>
            <person name="Thorat V."/>
            <person name="Kirdat K."/>
            <person name="Tiwarekar B."/>
            <person name="Costa E.D."/>
            <person name="Yadav A."/>
        </authorList>
    </citation>
    <scope>NUCLEOTIDE SEQUENCE [LARGE SCALE GENOMIC DNA]</scope>
    <source>
        <strain evidence="7 8">BA0156</strain>
    </source>
</reference>
<keyword evidence="3" id="KW-0378">Hydrolase</keyword>
<evidence type="ECO:0000256" key="3">
    <source>
        <dbReference type="ARBA" id="ARBA00022801"/>
    </source>
</evidence>
<comment type="similarity">
    <text evidence="5">Belongs to the DAPG/phloretin hydrolase family.</text>
</comment>
<evidence type="ECO:0000256" key="4">
    <source>
        <dbReference type="ARBA" id="ARBA00022833"/>
    </source>
</evidence>
<organism evidence="7 8">
    <name type="scientific">Hydrogenophaga crocea</name>
    <dbReference type="NCBI Taxonomy" id="2716225"/>
    <lineage>
        <taxon>Bacteria</taxon>
        <taxon>Pseudomonadati</taxon>
        <taxon>Pseudomonadota</taxon>
        <taxon>Betaproteobacteria</taxon>
        <taxon>Burkholderiales</taxon>
        <taxon>Comamonadaceae</taxon>
        <taxon>Hydrogenophaga</taxon>
    </lineage>
</organism>
<dbReference type="KEGG" id="hcz:G9Q37_15585"/>
<keyword evidence="4" id="KW-0862">Zinc</keyword>
<accession>A0A6G8IKD1</accession>
<keyword evidence="8" id="KW-1185">Reference proteome</keyword>
<dbReference type="Pfam" id="PF18089">
    <property type="entry name" value="DAPG_hydrolase"/>
    <property type="match status" value="1"/>
</dbReference>
<dbReference type="AlphaFoldDB" id="A0A6G8IKD1"/>
<evidence type="ECO:0000313" key="8">
    <source>
        <dbReference type="Proteomes" id="UP000503162"/>
    </source>
</evidence>
<feature type="domain" description="DAPG hydrolase PhiG" evidence="6">
    <location>
        <begin position="12"/>
        <end position="84"/>
    </location>
</feature>
<dbReference type="GO" id="GO:0046872">
    <property type="term" value="F:metal ion binding"/>
    <property type="evidence" value="ECO:0007669"/>
    <property type="project" value="UniProtKB-KW"/>
</dbReference>
<gene>
    <name evidence="7" type="ORF">G9Q37_15585</name>
</gene>
<evidence type="ECO:0000313" key="7">
    <source>
        <dbReference type="EMBL" id="QIM53475.1"/>
    </source>
</evidence>
<proteinExistence type="inferred from homology"/>
<dbReference type="GO" id="GO:0016787">
    <property type="term" value="F:hydrolase activity"/>
    <property type="evidence" value="ECO:0007669"/>
    <property type="project" value="UniProtKB-KW"/>
</dbReference>
<dbReference type="EMBL" id="CP049989">
    <property type="protein sequence ID" value="QIM53475.1"/>
    <property type="molecule type" value="Genomic_DNA"/>
</dbReference>
<evidence type="ECO:0000256" key="5">
    <source>
        <dbReference type="ARBA" id="ARBA00023459"/>
    </source>
</evidence>